<feature type="domain" description="F-box" evidence="2">
    <location>
        <begin position="40"/>
        <end position="81"/>
    </location>
</feature>
<dbReference type="Pfam" id="PF12937">
    <property type="entry name" value="F-box-like"/>
    <property type="match status" value="1"/>
</dbReference>
<proteinExistence type="predicted"/>
<dbReference type="Proteomes" id="UP001202328">
    <property type="component" value="Unassembled WGS sequence"/>
</dbReference>
<sequence>MFTSEPPPLSTTAIIQSESTTATTNNNMGEATATISTVHPDILLTHIFSRLDGSSLASASCTTTQLHSLSTQEHLWSNICKSTWQSTNDPRISHLISTFQNGPRSFFSDSFPLLSSSNNLKSPPPPPPVPASELISAIDIQYKNNVIYSKVEETQTTTNWFRCSPFRIDLLEPKDIIPTTIQNGKDICQDLNENLTLSWIIIDPIQRRSANLSSWKPVSVHRHWLTGEIQVRFATILKGGNNHEDEKVLCGIIVGFGGCVNGDVQVKEVSLQIEDMDGISLNGKDSLEILQAGIGSGERKNIVREERKEKYEEYLRMKREKEIMKLRREKRLDSLCGVLGTLVFTVFCMMVYYH</sequence>
<dbReference type="InterPro" id="IPR036047">
    <property type="entry name" value="F-box-like_dom_sf"/>
</dbReference>
<evidence type="ECO:0000313" key="3">
    <source>
        <dbReference type="EMBL" id="KAI3836966.1"/>
    </source>
</evidence>
<reference evidence="3" key="1">
    <citation type="submission" date="2022-04" db="EMBL/GenBank/DDBJ databases">
        <title>A functionally conserved STORR gene fusion in Papaver species that diverged 16.8 million years ago.</title>
        <authorList>
            <person name="Catania T."/>
        </authorList>
    </citation>
    <scope>NUCLEOTIDE SEQUENCE</scope>
    <source>
        <strain evidence="3">S-188037</strain>
    </source>
</reference>
<keyword evidence="1" id="KW-0472">Membrane</keyword>
<accession>A0AAD4RWH5</accession>
<dbReference type="PANTHER" id="PTHR33736:SF13">
    <property type="entry name" value="OS11G0155100 PROTEIN"/>
    <property type="match status" value="1"/>
</dbReference>
<dbReference type="Gene3D" id="1.20.1280.50">
    <property type="match status" value="1"/>
</dbReference>
<gene>
    <name evidence="3" type="ORF">MKW98_005299</name>
</gene>
<organism evidence="3 4">
    <name type="scientific">Papaver atlanticum</name>
    <dbReference type="NCBI Taxonomy" id="357466"/>
    <lineage>
        <taxon>Eukaryota</taxon>
        <taxon>Viridiplantae</taxon>
        <taxon>Streptophyta</taxon>
        <taxon>Embryophyta</taxon>
        <taxon>Tracheophyta</taxon>
        <taxon>Spermatophyta</taxon>
        <taxon>Magnoliopsida</taxon>
        <taxon>Ranunculales</taxon>
        <taxon>Papaveraceae</taxon>
        <taxon>Papaveroideae</taxon>
        <taxon>Papaver</taxon>
    </lineage>
</organism>
<dbReference type="InterPro" id="IPR045283">
    <property type="entry name" value="AT3G44326-like"/>
</dbReference>
<evidence type="ECO:0000313" key="4">
    <source>
        <dbReference type="Proteomes" id="UP001202328"/>
    </source>
</evidence>
<dbReference type="EMBL" id="JAJJMB010017633">
    <property type="protein sequence ID" value="KAI3836966.1"/>
    <property type="molecule type" value="Genomic_DNA"/>
</dbReference>
<comment type="caution">
    <text evidence="3">The sequence shown here is derived from an EMBL/GenBank/DDBJ whole genome shotgun (WGS) entry which is preliminary data.</text>
</comment>
<protein>
    <recommendedName>
        <fullName evidence="2">F-box domain-containing protein</fullName>
    </recommendedName>
</protein>
<keyword evidence="1" id="KW-1133">Transmembrane helix</keyword>
<evidence type="ECO:0000259" key="2">
    <source>
        <dbReference type="Pfam" id="PF12937"/>
    </source>
</evidence>
<dbReference type="AlphaFoldDB" id="A0AAD4RWH5"/>
<keyword evidence="4" id="KW-1185">Reference proteome</keyword>
<dbReference type="SUPFAM" id="SSF81383">
    <property type="entry name" value="F-box domain"/>
    <property type="match status" value="1"/>
</dbReference>
<dbReference type="PANTHER" id="PTHR33736">
    <property type="entry name" value="F-BOX PROTEIN-RELATED"/>
    <property type="match status" value="1"/>
</dbReference>
<keyword evidence="1" id="KW-0812">Transmembrane</keyword>
<name>A0AAD4RWH5_9MAGN</name>
<dbReference type="InterPro" id="IPR001810">
    <property type="entry name" value="F-box_dom"/>
</dbReference>
<feature type="transmembrane region" description="Helical" evidence="1">
    <location>
        <begin position="334"/>
        <end position="353"/>
    </location>
</feature>
<evidence type="ECO:0000256" key="1">
    <source>
        <dbReference type="SAM" id="Phobius"/>
    </source>
</evidence>